<dbReference type="EMBL" id="JBHLTP010000004">
    <property type="protein sequence ID" value="MFC0523511.1"/>
    <property type="molecule type" value="Genomic_DNA"/>
</dbReference>
<sequence>MKRRSNLFIILALAIIGASYLTYAVVIDKSLWMDKWGEAILPAFHHARIRDFFTMITELGSRNGIIFFMMIFLLFLCLKRDWLGSFLLFIGVLLGNELNIFIKESTRRERPRIDGAIDALGYSFPSGHAMVSVICFGLIVYYLRRYVQSRKAVYWIGIAGFILTFLIGISRFVLEAHYISDVLAGFLFGFLFLLVVIGVDQLSRSWIESDQDIRL</sequence>
<dbReference type="PANTHER" id="PTHR14969">
    <property type="entry name" value="SPHINGOSINE-1-PHOSPHATE PHOSPHOHYDROLASE"/>
    <property type="match status" value="1"/>
</dbReference>
<feature type="transmembrane region" description="Helical" evidence="1">
    <location>
        <begin position="85"/>
        <end position="102"/>
    </location>
</feature>
<evidence type="ECO:0000313" key="4">
    <source>
        <dbReference type="Proteomes" id="UP001589836"/>
    </source>
</evidence>
<keyword evidence="1" id="KW-0472">Membrane</keyword>
<keyword evidence="4" id="KW-1185">Reference proteome</keyword>
<proteinExistence type="predicted"/>
<keyword evidence="1" id="KW-1133">Transmembrane helix</keyword>
<name>A0ABV6LM74_9BACI</name>
<dbReference type="PANTHER" id="PTHR14969:SF13">
    <property type="entry name" value="AT30094P"/>
    <property type="match status" value="1"/>
</dbReference>
<feature type="transmembrane region" description="Helical" evidence="1">
    <location>
        <begin position="152"/>
        <end position="172"/>
    </location>
</feature>
<dbReference type="Gene3D" id="1.20.144.10">
    <property type="entry name" value="Phosphatidic acid phosphatase type 2/haloperoxidase"/>
    <property type="match status" value="2"/>
</dbReference>
<accession>A0ABV6LM74</accession>
<protein>
    <submittedName>
        <fullName evidence="3">Phosphatase PAP2 family protein</fullName>
    </submittedName>
</protein>
<evidence type="ECO:0000259" key="2">
    <source>
        <dbReference type="SMART" id="SM00014"/>
    </source>
</evidence>
<dbReference type="Proteomes" id="UP001589836">
    <property type="component" value="Unassembled WGS sequence"/>
</dbReference>
<evidence type="ECO:0000313" key="3">
    <source>
        <dbReference type="EMBL" id="MFC0523511.1"/>
    </source>
</evidence>
<keyword evidence="1" id="KW-0812">Transmembrane</keyword>
<evidence type="ECO:0000256" key="1">
    <source>
        <dbReference type="SAM" id="Phobius"/>
    </source>
</evidence>
<dbReference type="SUPFAM" id="SSF48317">
    <property type="entry name" value="Acid phosphatase/Vanadium-dependent haloperoxidase"/>
    <property type="match status" value="1"/>
</dbReference>
<dbReference type="CDD" id="cd03392">
    <property type="entry name" value="PAP2_like_2"/>
    <property type="match status" value="1"/>
</dbReference>
<reference evidence="3 4" key="1">
    <citation type="submission" date="2024-09" db="EMBL/GenBank/DDBJ databases">
        <authorList>
            <person name="Sun Q."/>
            <person name="Mori K."/>
        </authorList>
    </citation>
    <scope>NUCLEOTIDE SEQUENCE [LARGE SCALE GENOMIC DNA]</scope>
    <source>
        <strain evidence="3 4">NCAIM B.02529</strain>
    </source>
</reference>
<feature type="transmembrane region" description="Helical" evidence="1">
    <location>
        <begin position="178"/>
        <end position="199"/>
    </location>
</feature>
<organism evidence="3 4">
    <name type="scientific">Pontibacillus salicampi</name>
    <dbReference type="NCBI Taxonomy" id="1449801"/>
    <lineage>
        <taxon>Bacteria</taxon>
        <taxon>Bacillati</taxon>
        <taxon>Bacillota</taxon>
        <taxon>Bacilli</taxon>
        <taxon>Bacillales</taxon>
        <taxon>Bacillaceae</taxon>
        <taxon>Pontibacillus</taxon>
    </lineage>
</organism>
<feature type="transmembrane region" description="Helical" evidence="1">
    <location>
        <begin position="122"/>
        <end position="143"/>
    </location>
</feature>
<gene>
    <name evidence="3" type="ORF">ACFFGV_07920</name>
</gene>
<feature type="transmembrane region" description="Helical" evidence="1">
    <location>
        <begin position="59"/>
        <end position="78"/>
    </location>
</feature>
<comment type="caution">
    <text evidence="3">The sequence shown here is derived from an EMBL/GenBank/DDBJ whole genome shotgun (WGS) entry which is preliminary data.</text>
</comment>
<dbReference type="InterPro" id="IPR000326">
    <property type="entry name" value="PAP2/HPO"/>
</dbReference>
<dbReference type="RefSeq" id="WP_377346376.1">
    <property type="nucleotide sequence ID" value="NZ_JBHLTP010000004.1"/>
</dbReference>
<dbReference type="SMART" id="SM00014">
    <property type="entry name" value="acidPPc"/>
    <property type="match status" value="1"/>
</dbReference>
<feature type="domain" description="Phosphatidic acid phosphatase type 2/haloperoxidase" evidence="2">
    <location>
        <begin position="83"/>
        <end position="197"/>
    </location>
</feature>
<dbReference type="InterPro" id="IPR036938">
    <property type="entry name" value="PAP2/HPO_sf"/>
</dbReference>
<dbReference type="Pfam" id="PF01569">
    <property type="entry name" value="PAP2"/>
    <property type="match status" value="1"/>
</dbReference>